<dbReference type="EMBL" id="LAZR01007438">
    <property type="protein sequence ID" value="KKM85271.1"/>
    <property type="molecule type" value="Genomic_DNA"/>
</dbReference>
<name>A0A0F9LDH3_9ZZZZ</name>
<sequence>MTFKQAKELSILKWKWIIKNPPRINGDKYKYANKTSKANPKLKDLNSQCGFCEKYAVSWNDCPECPLYRKWGKTCYIMDSLFQQWLKPSCNKESKDSAKQILRDIEECEE</sequence>
<reference evidence="1" key="1">
    <citation type="journal article" date="2015" name="Nature">
        <title>Complex archaea that bridge the gap between prokaryotes and eukaryotes.</title>
        <authorList>
            <person name="Spang A."/>
            <person name="Saw J.H."/>
            <person name="Jorgensen S.L."/>
            <person name="Zaremba-Niedzwiedzka K."/>
            <person name="Martijn J."/>
            <person name="Lind A.E."/>
            <person name="van Eijk R."/>
            <person name="Schleper C."/>
            <person name="Guy L."/>
            <person name="Ettema T.J."/>
        </authorList>
    </citation>
    <scope>NUCLEOTIDE SEQUENCE</scope>
</reference>
<accession>A0A0F9LDH3</accession>
<dbReference type="AlphaFoldDB" id="A0A0F9LDH3"/>
<evidence type="ECO:0000313" key="1">
    <source>
        <dbReference type="EMBL" id="KKM85271.1"/>
    </source>
</evidence>
<proteinExistence type="predicted"/>
<organism evidence="1">
    <name type="scientific">marine sediment metagenome</name>
    <dbReference type="NCBI Taxonomy" id="412755"/>
    <lineage>
        <taxon>unclassified sequences</taxon>
        <taxon>metagenomes</taxon>
        <taxon>ecological metagenomes</taxon>
    </lineage>
</organism>
<comment type="caution">
    <text evidence="1">The sequence shown here is derived from an EMBL/GenBank/DDBJ whole genome shotgun (WGS) entry which is preliminary data.</text>
</comment>
<protein>
    <submittedName>
        <fullName evidence="1">Uncharacterized protein</fullName>
    </submittedName>
</protein>
<gene>
    <name evidence="1" type="ORF">LCGC14_1290760</name>
</gene>